<evidence type="ECO:0000313" key="2">
    <source>
        <dbReference type="EMBL" id="QKX58205.1"/>
    </source>
</evidence>
<sequence>MEVKEDVENVHPVVETVASQTTSSENLSTKQDVAFEPIILAKSRKNGTTYRLLEGQQQPQLRNNISFGVGFLEFANALDFAANIWNESPLPRFVVALMATGGSVTLLLSTFALFDFRRSWKNTRILRDERKYLHRLRSENGDQGDLVRDIDRVLSVNYRELTSEIVDRVAMDFLLGFAGLLVGIGTLIAIPGAQNHQVYLASNFLSGYIGNAFPLLWGVINFVTSMYIWWRFHRQARCAAKFGHLEPLLADIVLRCRQFQRHACLTAINGLVAGVAGMITFKYWWAYVILIPCIVASLFANLYYRMRIGYDRYLMTNTPEAFSAPHNLSLELMDAHIFCVSLRQRALPTQITALGNLEKPDMTVASTLLESNRLFPLFCEWLFNNDERIGQRVFSSEDHSDQIVITGQNFAHADVDRGRFCSLFKDFLLDCGPRHFESRRRYLLELMAYDLEQQHRDEPHGARQAL</sequence>
<evidence type="ECO:0008006" key="4">
    <source>
        <dbReference type="Google" id="ProtNLM"/>
    </source>
</evidence>
<dbReference type="Proteomes" id="UP000509510">
    <property type="component" value="Chromosome III"/>
</dbReference>
<keyword evidence="3" id="KW-1185">Reference proteome</keyword>
<dbReference type="AlphaFoldDB" id="A0A7H8QXJ2"/>
<accession>A0A7H8QXJ2</accession>
<dbReference type="RefSeq" id="XP_035344383.1">
    <property type="nucleotide sequence ID" value="XM_035488490.1"/>
</dbReference>
<gene>
    <name evidence="2" type="ORF">TRUGW13939_05326</name>
</gene>
<feature type="transmembrane region" description="Helical" evidence="1">
    <location>
        <begin position="212"/>
        <end position="230"/>
    </location>
</feature>
<feature type="transmembrane region" description="Helical" evidence="1">
    <location>
        <begin position="169"/>
        <end position="192"/>
    </location>
</feature>
<dbReference type="GeneID" id="55992824"/>
<dbReference type="OrthoDB" id="5089392at2759"/>
<dbReference type="KEGG" id="trg:TRUGW13939_05326"/>
<feature type="transmembrane region" description="Helical" evidence="1">
    <location>
        <begin position="262"/>
        <end position="279"/>
    </location>
</feature>
<organism evidence="2 3">
    <name type="scientific">Talaromyces rugulosus</name>
    <name type="common">Penicillium rugulosum</name>
    <dbReference type="NCBI Taxonomy" id="121627"/>
    <lineage>
        <taxon>Eukaryota</taxon>
        <taxon>Fungi</taxon>
        <taxon>Dikarya</taxon>
        <taxon>Ascomycota</taxon>
        <taxon>Pezizomycotina</taxon>
        <taxon>Eurotiomycetes</taxon>
        <taxon>Eurotiomycetidae</taxon>
        <taxon>Eurotiales</taxon>
        <taxon>Trichocomaceae</taxon>
        <taxon>Talaromyces</taxon>
        <taxon>Talaromyces sect. Islandici</taxon>
    </lineage>
</organism>
<feature type="transmembrane region" description="Helical" evidence="1">
    <location>
        <begin position="93"/>
        <end position="114"/>
    </location>
</feature>
<keyword evidence="1" id="KW-1133">Transmembrane helix</keyword>
<keyword evidence="1" id="KW-0812">Transmembrane</keyword>
<name>A0A7H8QXJ2_TALRU</name>
<reference evidence="3" key="1">
    <citation type="submission" date="2020-06" db="EMBL/GenBank/DDBJ databases">
        <title>A chromosome-scale genome assembly of Talaromyces rugulosus W13939.</title>
        <authorList>
            <person name="Wang B."/>
            <person name="Guo L."/>
            <person name="Ye K."/>
            <person name="Wang L."/>
        </authorList>
    </citation>
    <scope>NUCLEOTIDE SEQUENCE [LARGE SCALE GENOMIC DNA]</scope>
    <source>
        <strain evidence="3">W13939</strain>
    </source>
</reference>
<keyword evidence="1" id="KW-0472">Membrane</keyword>
<protein>
    <recommendedName>
        <fullName evidence="4">Integral membrane protein</fullName>
    </recommendedName>
</protein>
<dbReference type="EMBL" id="CP055900">
    <property type="protein sequence ID" value="QKX58205.1"/>
    <property type="molecule type" value="Genomic_DNA"/>
</dbReference>
<proteinExistence type="predicted"/>
<evidence type="ECO:0000256" key="1">
    <source>
        <dbReference type="SAM" id="Phobius"/>
    </source>
</evidence>
<evidence type="ECO:0000313" key="3">
    <source>
        <dbReference type="Proteomes" id="UP000509510"/>
    </source>
</evidence>
<feature type="transmembrane region" description="Helical" evidence="1">
    <location>
        <begin position="285"/>
        <end position="304"/>
    </location>
</feature>